<dbReference type="InterPro" id="IPR006442">
    <property type="entry name" value="Antitoxin_Phd/YefM"/>
</dbReference>
<dbReference type="OrthoDB" id="5397201at2"/>
<dbReference type="InterPro" id="IPR051405">
    <property type="entry name" value="phD/YefM_antitoxin"/>
</dbReference>
<reference evidence="3 4" key="1">
    <citation type="submission" date="2019-07" db="EMBL/GenBank/DDBJ databases">
        <title>Genomic Encyclopedia of Archaeal and Bacterial Type Strains, Phase II (KMG-II): from individual species to whole genera.</title>
        <authorList>
            <person name="Goeker M."/>
        </authorList>
    </citation>
    <scope>NUCLEOTIDE SEQUENCE [LARGE SCALE GENOMIC DNA]</scope>
    <source>
        <strain evidence="3 4">ATCC BAA-1139</strain>
    </source>
</reference>
<dbReference type="PANTHER" id="PTHR33713:SF11">
    <property type="entry name" value="PREVENT-HOST-DEATH FAMILY PROTEIN"/>
    <property type="match status" value="1"/>
</dbReference>
<dbReference type="Proteomes" id="UP000319449">
    <property type="component" value="Unassembled WGS sequence"/>
</dbReference>
<keyword evidence="4" id="KW-1185">Reference proteome</keyword>
<evidence type="ECO:0000313" key="4">
    <source>
        <dbReference type="Proteomes" id="UP000319449"/>
    </source>
</evidence>
<evidence type="ECO:0000313" key="3">
    <source>
        <dbReference type="EMBL" id="TWJ19196.1"/>
    </source>
</evidence>
<dbReference type="Pfam" id="PF02604">
    <property type="entry name" value="PhdYeFM_antitox"/>
    <property type="match status" value="1"/>
</dbReference>
<name>A0A562VMJ8_9BACT</name>
<protein>
    <recommendedName>
        <fullName evidence="2">Antitoxin</fullName>
    </recommendedName>
</protein>
<comment type="caution">
    <text evidence="3">The sequence shown here is derived from an EMBL/GenBank/DDBJ whole genome shotgun (WGS) entry which is preliminary data.</text>
</comment>
<evidence type="ECO:0000256" key="1">
    <source>
        <dbReference type="ARBA" id="ARBA00009981"/>
    </source>
</evidence>
<sequence>MQTSTKFSEDIVPLSDMKVNPGRVVNQVDKTHRPVLLTNRGRGVAVVQSLKDYETESDERSFLRGVVQGLMDLEEGREINLGDVKKRLGLS</sequence>
<proteinExistence type="inferred from homology"/>
<evidence type="ECO:0000256" key="2">
    <source>
        <dbReference type="RuleBase" id="RU362080"/>
    </source>
</evidence>
<comment type="similarity">
    <text evidence="1 2">Belongs to the phD/YefM antitoxin family.</text>
</comment>
<dbReference type="RefSeq" id="WP_145021702.1">
    <property type="nucleotide sequence ID" value="NZ_VLLN01000010.1"/>
</dbReference>
<dbReference type="EMBL" id="VLLN01000010">
    <property type="protein sequence ID" value="TWJ19196.1"/>
    <property type="molecule type" value="Genomic_DNA"/>
</dbReference>
<accession>A0A562VMJ8</accession>
<dbReference type="AlphaFoldDB" id="A0A562VMJ8"/>
<dbReference type="NCBIfam" id="TIGR01552">
    <property type="entry name" value="phd_fam"/>
    <property type="match status" value="1"/>
</dbReference>
<organism evidence="3 4">
    <name type="scientific">Geobacter argillaceus</name>
    <dbReference type="NCBI Taxonomy" id="345631"/>
    <lineage>
        <taxon>Bacteria</taxon>
        <taxon>Pseudomonadati</taxon>
        <taxon>Thermodesulfobacteriota</taxon>
        <taxon>Desulfuromonadia</taxon>
        <taxon>Geobacterales</taxon>
        <taxon>Geobacteraceae</taxon>
        <taxon>Geobacter</taxon>
    </lineage>
</organism>
<comment type="function">
    <text evidence="2">Antitoxin component of a type II toxin-antitoxin (TA) system.</text>
</comment>
<gene>
    <name evidence="3" type="ORF">JN12_01886</name>
</gene>
<dbReference type="InterPro" id="IPR036165">
    <property type="entry name" value="YefM-like_sf"/>
</dbReference>
<dbReference type="SUPFAM" id="SSF143120">
    <property type="entry name" value="YefM-like"/>
    <property type="match status" value="1"/>
</dbReference>
<dbReference type="Gene3D" id="3.40.1620.10">
    <property type="entry name" value="YefM-like domain"/>
    <property type="match status" value="1"/>
</dbReference>
<dbReference type="PANTHER" id="PTHR33713">
    <property type="entry name" value="ANTITOXIN YAFN-RELATED"/>
    <property type="match status" value="1"/>
</dbReference>